<evidence type="ECO:0000313" key="2">
    <source>
        <dbReference type="Proteomes" id="UP000240974"/>
    </source>
</evidence>
<dbReference type="InterPro" id="IPR014197">
    <property type="entry name" value="Sporulation_prot_YunB"/>
</dbReference>
<keyword evidence="2" id="KW-1185">Reference proteome</keyword>
<gene>
    <name evidence="1" type="ORF">C7U54_13825</name>
</gene>
<accession>A0A2T3FK91</accession>
<dbReference type="AlphaFoldDB" id="A0A2T3FK91"/>
<sequence>MMKKGKYILIMLSLFICAYLFSNRMTPRIENIASKEINQFIQILINHTSFTQKIDTHKLYKKENNSISFQMNYINDIASNYIHNLEETLLKLEEGSYQENNHSPYNKKLLKINQQKGIVARIPIGSLTNNIFLQDRGPSFSIKYKTLSLTSSNIDKKIKNYGINHLAISIDLNVTIVLQILVPLYHEHFKENYTIPLVYEVIEGEVPSWYQN</sequence>
<proteinExistence type="predicted"/>
<name>A0A2T3FK91_9FIRM</name>
<protein>
    <recommendedName>
        <fullName evidence="3">Sporulation protein YunB</fullName>
    </recommendedName>
</protein>
<organism evidence="1 2">
    <name type="scientific">Faecalibacillus intestinalis</name>
    <dbReference type="NCBI Taxonomy" id="1982626"/>
    <lineage>
        <taxon>Bacteria</taxon>
        <taxon>Bacillati</taxon>
        <taxon>Bacillota</taxon>
        <taxon>Erysipelotrichia</taxon>
        <taxon>Erysipelotrichales</taxon>
        <taxon>Coprobacillaceae</taxon>
        <taxon>Faecalibacillus</taxon>
    </lineage>
</organism>
<evidence type="ECO:0000313" key="1">
    <source>
        <dbReference type="EMBL" id="PST35672.1"/>
    </source>
</evidence>
<dbReference type="Proteomes" id="UP000240974">
    <property type="component" value="Unassembled WGS sequence"/>
</dbReference>
<dbReference type="Pfam" id="PF09560">
    <property type="entry name" value="Spore_YunB"/>
    <property type="match status" value="1"/>
</dbReference>
<dbReference type="EMBL" id="PYLQ01000031">
    <property type="protein sequence ID" value="PST35672.1"/>
    <property type="molecule type" value="Genomic_DNA"/>
</dbReference>
<reference evidence="1 2" key="1">
    <citation type="journal article" date="2019" name="Int. J. Syst. Evol. Microbiol.">
        <title>Faecalibacillus intestinalis gen. nov., sp. nov. and Faecalibacillus faecis sp. nov., isolated from human faeces.</title>
        <authorList>
            <person name="Seo B."/>
            <person name="Jeon K."/>
            <person name="Baek I."/>
            <person name="Lee Y.M."/>
            <person name="Baek K."/>
            <person name="Ko G."/>
        </authorList>
    </citation>
    <scope>NUCLEOTIDE SEQUENCE [LARGE SCALE GENOMIC DNA]</scope>
    <source>
        <strain evidence="1 2">SNUG30099</strain>
    </source>
</reference>
<evidence type="ECO:0008006" key="3">
    <source>
        <dbReference type="Google" id="ProtNLM"/>
    </source>
</evidence>
<comment type="caution">
    <text evidence="1">The sequence shown here is derived from an EMBL/GenBank/DDBJ whole genome shotgun (WGS) entry which is preliminary data.</text>
</comment>